<proteinExistence type="predicted"/>
<organism evidence="1 2">
    <name type="scientific">Mesorhizobium alhagi CCNWXJ12-2</name>
    <dbReference type="NCBI Taxonomy" id="1107882"/>
    <lineage>
        <taxon>Bacteria</taxon>
        <taxon>Pseudomonadati</taxon>
        <taxon>Pseudomonadota</taxon>
        <taxon>Alphaproteobacteria</taxon>
        <taxon>Hyphomicrobiales</taxon>
        <taxon>Phyllobacteriaceae</taxon>
        <taxon>Allomesorhizobium</taxon>
    </lineage>
</organism>
<dbReference type="Proteomes" id="UP000003250">
    <property type="component" value="Unassembled WGS sequence"/>
</dbReference>
<keyword evidence="2" id="KW-1185">Reference proteome</keyword>
<gene>
    <name evidence="1" type="ORF">MAXJ12_34199</name>
</gene>
<reference evidence="1 2" key="1">
    <citation type="journal article" date="2012" name="J. Bacteriol.">
        <title>Draft Genome Sequence of Mesorhizobium alhagi CCNWXJ12-2T, a Novel Salt-Resistant Species Isolated from the Desert of Northwestern China.</title>
        <authorList>
            <person name="Zhou M."/>
            <person name="Chen W."/>
            <person name="Chen H."/>
            <person name="Wei G."/>
        </authorList>
    </citation>
    <scope>NUCLEOTIDE SEQUENCE [LARGE SCALE GENOMIC DNA]</scope>
    <source>
        <strain evidence="1 2">CCNWXJ12-2</strain>
    </source>
</reference>
<protein>
    <submittedName>
        <fullName evidence="1">Uncharacterized protein</fullName>
    </submittedName>
</protein>
<dbReference type="AlphaFoldDB" id="H0I2Y2"/>
<name>H0I2Y2_9HYPH</name>
<sequence>MSSWSCYLPKLLLPADLIARSRELFPDGLVGEHATFDVEAGHGVIPLPPMAAGPIIILLSPEMPRMKSSPLVPFRMSSPLGLE</sequence>
<evidence type="ECO:0000313" key="2">
    <source>
        <dbReference type="Proteomes" id="UP000003250"/>
    </source>
</evidence>
<accession>H0I2Y2</accession>
<dbReference type="EMBL" id="AHAM01000309">
    <property type="protein sequence ID" value="EHK52664.1"/>
    <property type="molecule type" value="Genomic_DNA"/>
</dbReference>
<evidence type="ECO:0000313" key="1">
    <source>
        <dbReference type="EMBL" id="EHK52664.1"/>
    </source>
</evidence>